<evidence type="ECO:0000313" key="2">
    <source>
        <dbReference type="EMBL" id="MBG0778943.1"/>
    </source>
</evidence>
<dbReference type="InterPro" id="IPR010466">
    <property type="entry name" value="DUF1058"/>
</dbReference>
<dbReference type="Proteomes" id="UP000706172">
    <property type="component" value="Unassembled WGS sequence"/>
</dbReference>
<sequence>NVRAEPTTDSRVLFTVERGVPFKVIKRQGDWIHIEHADGEKGWIYHTLVW</sequence>
<feature type="domain" description="SH3b" evidence="1">
    <location>
        <begin position="1"/>
        <end position="50"/>
    </location>
</feature>
<dbReference type="Pfam" id="PF06347">
    <property type="entry name" value="SH3_4"/>
    <property type="match status" value="1"/>
</dbReference>
<gene>
    <name evidence="2" type="ORF">H0S81_03350</name>
</gene>
<name>A0A931CQK7_9BACT</name>
<dbReference type="PROSITE" id="PS51781">
    <property type="entry name" value="SH3B"/>
    <property type="match status" value="1"/>
</dbReference>
<dbReference type="Gene3D" id="2.30.30.40">
    <property type="entry name" value="SH3 Domains"/>
    <property type="match status" value="1"/>
</dbReference>
<comment type="caution">
    <text evidence="2">The sequence shown here is derived from an EMBL/GenBank/DDBJ whole genome shotgun (WGS) entry which is preliminary data.</text>
</comment>
<dbReference type="AlphaFoldDB" id="A0A931CQK7"/>
<accession>A0A931CQK7</accession>
<organism evidence="2 3">
    <name type="scientific">Desulfotignum balticum</name>
    <dbReference type="NCBI Taxonomy" id="115781"/>
    <lineage>
        <taxon>Bacteria</taxon>
        <taxon>Pseudomonadati</taxon>
        <taxon>Thermodesulfobacteriota</taxon>
        <taxon>Desulfobacteria</taxon>
        <taxon>Desulfobacterales</taxon>
        <taxon>Desulfobacteraceae</taxon>
        <taxon>Desulfotignum</taxon>
    </lineage>
</organism>
<protein>
    <submittedName>
        <fullName evidence="2">SH3 domain-containing protein</fullName>
    </submittedName>
</protein>
<dbReference type="InterPro" id="IPR003646">
    <property type="entry name" value="SH3-like_bac-type"/>
</dbReference>
<evidence type="ECO:0000313" key="3">
    <source>
        <dbReference type="Proteomes" id="UP000706172"/>
    </source>
</evidence>
<reference evidence="2" key="1">
    <citation type="submission" date="2020-07" db="EMBL/GenBank/DDBJ databases">
        <title>Severe corrosion of carbon steel in oil field produced water can be linked to methanogenic archaea containing a special type of NiFe hydrogenase.</title>
        <authorList>
            <person name="Lahme S."/>
            <person name="Mand J."/>
            <person name="Longwell J."/>
            <person name="Smith R."/>
            <person name="Enning D."/>
        </authorList>
    </citation>
    <scope>NUCLEOTIDE SEQUENCE</scope>
    <source>
        <strain evidence="2">MIC098Bin6</strain>
    </source>
</reference>
<evidence type="ECO:0000259" key="1">
    <source>
        <dbReference type="PROSITE" id="PS51781"/>
    </source>
</evidence>
<feature type="non-terminal residue" evidence="2">
    <location>
        <position position="1"/>
    </location>
</feature>
<dbReference type="EMBL" id="JACCQK010000153">
    <property type="protein sequence ID" value="MBG0778943.1"/>
    <property type="molecule type" value="Genomic_DNA"/>
</dbReference>
<proteinExistence type="predicted"/>